<dbReference type="Proteomes" id="UP001165064">
    <property type="component" value="Unassembled WGS sequence"/>
</dbReference>
<name>A0ACB5SX85_AMBMO</name>
<sequence>MRTLTLKYFENTLLTEGQMDDNAKFKYETSSKVHENHAMIHCGEMIAQLLAVNRDTLVAIVIFGTDANFVFRNDLLYNRPFKNLKMIQLCGLSVKRINWWLPDFEESNRSTRNTFLGKQVPPMVIIKSSMYGPASKNHMIKFFGFPDITWMKLSYVSAECLTKFLEEFAK</sequence>
<comment type="caution">
    <text evidence="1">The sequence shown here is derived from an EMBL/GenBank/DDBJ whole genome shotgun (WGS) entry which is preliminary data.</text>
</comment>
<evidence type="ECO:0000313" key="1">
    <source>
        <dbReference type="EMBL" id="GME75598.1"/>
    </source>
</evidence>
<keyword evidence="2" id="KW-1185">Reference proteome</keyword>
<proteinExistence type="predicted"/>
<protein>
    <submittedName>
        <fullName evidence="1">Unnamed protein product</fullName>
    </submittedName>
</protein>
<gene>
    <name evidence="1" type="ORF">Amon02_000222900</name>
</gene>
<evidence type="ECO:0000313" key="2">
    <source>
        <dbReference type="Proteomes" id="UP001165064"/>
    </source>
</evidence>
<reference evidence="1" key="1">
    <citation type="submission" date="2023-04" db="EMBL/GenBank/DDBJ databases">
        <title>Ambrosiozyma monospora NBRC 10751.</title>
        <authorList>
            <person name="Ichikawa N."/>
            <person name="Sato H."/>
            <person name="Tonouchi N."/>
        </authorList>
    </citation>
    <scope>NUCLEOTIDE SEQUENCE</scope>
    <source>
        <strain evidence="1">NBRC 10751</strain>
    </source>
</reference>
<accession>A0ACB5SX85</accession>
<dbReference type="EMBL" id="BSXS01001251">
    <property type="protein sequence ID" value="GME75598.1"/>
    <property type="molecule type" value="Genomic_DNA"/>
</dbReference>
<organism evidence="1 2">
    <name type="scientific">Ambrosiozyma monospora</name>
    <name type="common">Yeast</name>
    <name type="synonym">Endomycopsis monosporus</name>
    <dbReference type="NCBI Taxonomy" id="43982"/>
    <lineage>
        <taxon>Eukaryota</taxon>
        <taxon>Fungi</taxon>
        <taxon>Dikarya</taxon>
        <taxon>Ascomycota</taxon>
        <taxon>Saccharomycotina</taxon>
        <taxon>Pichiomycetes</taxon>
        <taxon>Pichiales</taxon>
        <taxon>Pichiaceae</taxon>
        <taxon>Ambrosiozyma</taxon>
    </lineage>
</organism>